<accession>A0ABP8Z1Z9</accession>
<gene>
    <name evidence="5" type="ORF">GCM10025783_14890</name>
</gene>
<organism evidence="5 6">
    <name type="scientific">Amnibacterium soli</name>
    <dbReference type="NCBI Taxonomy" id="1282736"/>
    <lineage>
        <taxon>Bacteria</taxon>
        <taxon>Bacillati</taxon>
        <taxon>Actinomycetota</taxon>
        <taxon>Actinomycetes</taxon>
        <taxon>Micrococcales</taxon>
        <taxon>Microbacteriaceae</taxon>
        <taxon>Amnibacterium</taxon>
    </lineage>
</organism>
<dbReference type="PROSITE" id="PS51782">
    <property type="entry name" value="LYSM"/>
    <property type="match status" value="1"/>
</dbReference>
<name>A0ABP8Z1Z9_9MICO</name>
<dbReference type="InterPro" id="IPR036779">
    <property type="entry name" value="LysM_dom_sf"/>
</dbReference>
<dbReference type="CDD" id="cd13925">
    <property type="entry name" value="RPF"/>
    <property type="match status" value="1"/>
</dbReference>
<evidence type="ECO:0000256" key="1">
    <source>
        <dbReference type="ARBA" id="ARBA00010830"/>
    </source>
</evidence>
<evidence type="ECO:0000256" key="2">
    <source>
        <dbReference type="ARBA" id="ARBA00022801"/>
    </source>
</evidence>
<dbReference type="PANTHER" id="PTHR34700:SF4">
    <property type="entry name" value="PHAGE-LIKE ELEMENT PBSX PROTEIN XKDP"/>
    <property type="match status" value="1"/>
</dbReference>
<dbReference type="InterPro" id="IPR010618">
    <property type="entry name" value="RPF"/>
</dbReference>
<feature type="domain" description="LysM" evidence="4">
    <location>
        <begin position="145"/>
        <end position="192"/>
    </location>
</feature>
<dbReference type="SUPFAM" id="SSF54106">
    <property type="entry name" value="LysM domain"/>
    <property type="match status" value="1"/>
</dbReference>
<sequence length="194" mass="20268">MVLSFPRALVSGLAAGALVLGGVIAGAAPADAAATSTWDKIAACESGGNWHINTGNGYYGGLQFSMGTWRAHGGSGNPAGASKSTQIRIAEKVLNSQGWGAWPACSSRLGLHGKPAKHQAVHHAKNRVKHAQTKKKAHQVAVSKRTVVVHAGDTLSRIAQRAHVKGGWRKLAAANPQLKNPNVLRIGQRLHLPA</sequence>
<protein>
    <submittedName>
        <fullName evidence="5">Transglycosylase family protein</fullName>
    </submittedName>
</protein>
<keyword evidence="3" id="KW-0732">Signal</keyword>
<evidence type="ECO:0000259" key="4">
    <source>
        <dbReference type="PROSITE" id="PS51782"/>
    </source>
</evidence>
<evidence type="ECO:0000313" key="6">
    <source>
        <dbReference type="Proteomes" id="UP001500121"/>
    </source>
</evidence>
<feature type="signal peptide" evidence="3">
    <location>
        <begin position="1"/>
        <end position="32"/>
    </location>
</feature>
<keyword evidence="6" id="KW-1185">Reference proteome</keyword>
<dbReference type="CDD" id="cd00118">
    <property type="entry name" value="LysM"/>
    <property type="match status" value="1"/>
</dbReference>
<reference evidence="6" key="1">
    <citation type="journal article" date="2019" name="Int. J. Syst. Evol. Microbiol.">
        <title>The Global Catalogue of Microorganisms (GCM) 10K type strain sequencing project: providing services to taxonomists for standard genome sequencing and annotation.</title>
        <authorList>
            <consortium name="The Broad Institute Genomics Platform"/>
            <consortium name="The Broad Institute Genome Sequencing Center for Infectious Disease"/>
            <person name="Wu L."/>
            <person name="Ma J."/>
        </authorList>
    </citation>
    <scope>NUCLEOTIDE SEQUENCE [LARGE SCALE GENOMIC DNA]</scope>
    <source>
        <strain evidence="6">JCM 19015</strain>
    </source>
</reference>
<dbReference type="Proteomes" id="UP001500121">
    <property type="component" value="Unassembled WGS sequence"/>
</dbReference>
<dbReference type="InterPro" id="IPR018392">
    <property type="entry name" value="LysM"/>
</dbReference>
<evidence type="ECO:0000256" key="3">
    <source>
        <dbReference type="SAM" id="SignalP"/>
    </source>
</evidence>
<dbReference type="Pfam" id="PF06737">
    <property type="entry name" value="Transglycosylas"/>
    <property type="match status" value="1"/>
</dbReference>
<dbReference type="PANTHER" id="PTHR34700">
    <property type="entry name" value="POTASSIUM BINDING PROTEIN KBP"/>
    <property type="match status" value="1"/>
</dbReference>
<dbReference type="Gene3D" id="3.10.350.10">
    <property type="entry name" value="LysM domain"/>
    <property type="match status" value="1"/>
</dbReference>
<dbReference type="Pfam" id="PF01476">
    <property type="entry name" value="LysM"/>
    <property type="match status" value="1"/>
</dbReference>
<proteinExistence type="inferred from homology"/>
<comment type="similarity">
    <text evidence="1">Belongs to the transglycosylase family. Rpf subfamily.</text>
</comment>
<keyword evidence="2" id="KW-0378">Hydrolase</keyword>
<evidence type="ECO:0000313" key="5">
    <source>
        <dbReference type="EMBL" id="GAA4744251.1"/>
    </source>
</evidence>
<dbReference type="SMART" id="SM00257">
    <property type="entry name" value="LysM"/>
    <property type="match status" value="1"/>
</dbReference>
<dbReference type="InterPro" id="IPR023346">
    <property type="entry name" value="Lysozyme-like_dom_sf"/>
</dbReference>
<feature type="chain" id="PRO_5046257311" evidence="3">
    <location>
        <begin position="33"/>
        <end position="194"/>
    </location>
</feature>
<dbReference type="EMBL" id="BAABLP010000002">
    <property type="protein sequence ID" value="GAA4744251.1"/>
    <property type="molecule type" value="Genomic_DNA"/>
</dbReference>
<dbReference type="SUPFAM" id="SSF53955">
    <property type="entry name" value="Lysozyme-like"/>
    <property type="match status" value="1"/>
</dbReference>
<dbReference type="RefSeq" id="WP_345480428.1">
    <property type="nucleotide sequence ID" value="NZ_BAABLP010000002.1"/>
</dbReference>
<comment type="caution">
    <text evidence="5">The sequence shown here is derived from an EMBL/GenBank/DDBJ whole genome shotgun (WGS) entry which is preliminary data.</text>
</comment>
<dbReference type="Gene3D" id="1.10.530.10">
    <property type="match status" value="1"/>
</dbReference>
<dbReference type="InterPro" id="IPR052196">
    <property type="entry name" value="Bact_Kbp"/>
</dbReference>